<dbReference type="SUPFAM" id="SSF48498">
    <property type="entry name" value="Tetracyclin repressor-like, C-terminal domain"/>
    <property type="match status" value="1"/>
</dbReference>
<dbReference type="OrthoDB" id="9795242at2"/>
<dbReference type="PROSITE" id="PS01081">
    <property type="entry name" value="HTH_TETR_1"/>
    <property type="match status" value="1"/>
</dbReference>
<gene>
    <name evidence="6" type="ORF">CIT26_02415</name>
</gene>
<comment type="caution">
    <text evidence="6">The sequence shown here is derived from an EMBL/GenBank/DDBJ whole genome shotgun (WGS) entry which is preliminary data.</text>
</comment>
<dbReference type="PANTHER" id="PTHR47506:SF1">
    <property type="entry name" value="HTH-TYPE TRANSCRIPTIONAL REGULATOR YJDC"/>
    <property type="match status" value="1"/>
</dbReference>
<dbReference type="InterPro" id="IPR036271">
    <property type="entry name" value="Tet_transcr_reg_TetR-rel_C_sf"/>
</dbReference>
<dbReference type="SUPFAM" id="SSF46689">
    <property type="entry name" value="Homeodomain-like"/>
    <property type="match status" value="1"/>
</dbReference>
<feature type="DNA-binding region" description="H-T-H motif" evidence="4">
    <location>
        <begin position="30"/>
        <end position="49"/>
    </location>
</feature>
<dbReference type="RefSeq" id="WP_095491084.1">
    <property type="nucleotide sequence ID" value="NZ_NPKJ01000013.1"/>
</dbReference>
<dbReference type="Gene3D" id="1.10.10.60">
    <property type="entry name" value="Homeodomain-like"/>
    <property type="match status" value="1"/>
</dbReference>
<evidence type="ECO:0000256" key="2">
    <source>
        <dbReference type="ARBA" id="ARBA00023125"/>
    </source>
</evidence>
<name>A0A271LX09_9HYPH</name>
<feature type="domain" description="HTH tetR-type" evidence="5">
    <location>
        <begin position="7"/>
        <end position="67"/>
    </location>
</feature>
<accession>A0A271LX09</accession>
<reference evidence="6 7" key="1">
    <citation type="submission" date="2017-08" db="EMBL/GenBank/DDBJ databases">
        <title>Mesorhizobium wenxinae sp. nov., a novel rhizobial species isolated from root nodules of chickpea (Cicer arietinum L.).</title>
        <authorList>
            <person name="Zhang J."/>
        </authorList>
    </citation>
    <scope>NUCLEOTIDE SEQUENCE [LARGE SCALE GENOMIC DNA]</scope>
    <source>
        <strain evidence="6 7">SDW018</strain>
    </source>
</reference>
<dbReference type="InterPro" id="IPR009057">
    <property type="entry name" value="Homeodomain-like_sf"/>
</dbReference>
<dbReference type="PROSITE" id="PS50977">
    <property type="entry name" value="HTH_TETR_2"/>
    <property type="match status" value="1"/>
</dbReference>
<evidence type="ECO:0000313" key="7">
    <source>
        <dbReference type="Proteomes" id="UP000216442"/>
    </source>
</evidence>
<dbReference type="Pfam" id="PF00440">
    <property type="entry name" value="TetR_N"/>
    <property type="match status" value="1"/>
</dbReference>
<keyword evidence="2 4" id="KW-0238">DNA-binding</keyword>
<dbReference type="InterPro" id="IPR023772">
    <property type="entry name" value="DNA-bd_HTH_TetR-type_CS"/>
</dbReference>
<evidence type="ECO:0000256" key="4">
    <source>
        <dbReference type="PROSITE-ProRule" id="PRU00335"/>
    </source>
</evidence>
<dbReference type="PANTHER" id="PTHR47506">
    <property type="entry name" value="TRANSCRIPTIONAL REGULATORY PROTEIN"/>
    <property type="match status" value="1"/>
</dbReference>
<evidence type="ECO:0000259" key="5">
    <source>
        <dbReference type="PROSITE" id="PS50977"/>
    </source>
</evidence>
<proteinExistence type="predicted"/>
<evidence type="ECO:0000313" key="6">
    <source>
        <dbReference type="EMBL" id="PAQ11900.1"/>
    </source>
</evidence>
<dbReference type="EMBL" id="NPKJ01000013">
    <property type="protein sequence ID" value="PAQ11900.1"/>
    <property type="molecule type" value="Genomic_DNA"/>
</dbReference>
<keyword evidence="3" id="KW-0804">Transcription</keyword>
<keyword evidence="1" id="KW-0805">Transcription regulation</keyword>
<evidence type="ECO:0000256" key="1">
    <source>
        <dbReference type="ARBA" id="ARBA00023015"/>
    </source>
</evidence>
<dbReference type="GO" id="GO:0003677">
    <property type="term" value="F:DNA binding"/>
    <property type="evidence" value="ECO:0007669"/>
    <property type="project" value="UniProtKB-UniRule"/>
</dbReference>
<protein>
    <submittedName>
        <fullName evidence="6">TetR family transcriptional regulator</fullName>
    </submittedName>
</protein>
<dbReference type="Gene3D" id="1.10.357.10">
    <property type="entry name" value="Tetracycline Repressor, domain 2"/>
    <property type="match status" value="1"/>
</dbReference>
<organism evidence="6 7">
    <name type="scientific">Mesorhizobium temperatum</name>
    <dbReference type="NCBI Taxonomy" id="241416"/>
    <lineage>
        <taxon>Bacteria</taxon>
        <taxon>Pseudomonadati</taxon>
        <taxon>Pseudomonadota</taxon>
        <taxon>Alphaproteobacteria</taxon>
        <taxon>Hyphomicrobiales</taxon>
        <taxon>Phyllobacteriaceae</taxon>
        <taxon>Mesorhizobium</taxon>
    </lineage>
</organism>
<dbReference type="AlphaFoldDB" id="A0A271LX09"/>
<dbReference type="Proteomes" id="UP000216442">
    <property type="component" value="Unassembled WGS sequence"/>
</dbReference>
<dbReference type="Pfam" id="PF16925">
    <property type="entry name" value="TetR_C_13"/>
    <property type="match status" value="1"/>
</dbReference>
<evidence type="ECO:0000256" key="3">
    <source>
        <dbReference type="ARBA" id="ARBA00023163"/>
    </source>
</evidence>
<keyword evidence="7" id="KW-1185">Reference proteome</keyword>
<sequence length="201" mass="22197">MAGRPREFDRDQALEKARDAFWTRGYEGTSMADLVSALGLASPRIYAAFGSKEDLFREAVALYEANEGGFATRALAEEPTARRVIERMLREAVETYTRPGWPQGCMVVSAATNCAVENDSVLHWLAEHRLARTASIVERLKQGVRDGELKPDTDAETLGDYYATLMHGLSVQARDGVPKERLHALITVAMQSLDARLIQGA</sequence>
<dbReference type="InterPro" id="IPR011075">
    <property type="entry name" value="TetR_C"/>
</dbReference>
<dbReference type="InterPro" id="IPR001647">
    <property type="entry name" value="HTH_TetR"/>
</dbReference>